<feature type="compositionally biased region" description="Basic and acidic residues" evidence="1">
    <location>
        <begin position="30"/>
        <end position="40"/>
    </location>
</feature>
<keyword evidence="3" id="KW-1185">Reference proteome</keyword>
<gene>
    <name evidence="2" type="ORF">J437_LFUL010798</name>
</gene>
<dbReference type="AlphaFoldDB" id="A0A8K0KT15"/>
<dbReference type="Proteomes" id="UP000792457">
    <property type="component" value="Unassembled WGS sequence"/>
</dbReference>
<dbReference type="OrthoDB" id="6137736at2759"/>
<accession>A0A8K0KT15</accession>
<reference evidence="2" key="1">
    <citation type="submission" date="2013-04" db="EMBL/GenBank/DDBJ databases">
        <authorList>
            <person name="Qu J."/>
            <person name="Murali S.C."/>
            <person name="Bandaranaike D."/>
            <person name="Bellair M."/>
            <person name="Blankenburg K."/>
            <person name="Chao H."/>
            <person name="Dinh H."/>
            <person name="Doddapaneni H."/>
            <person name="Downs B."/>
            <person name="Dugan-Rocha S."/>
            <person name="Elkadiri S."/>
            <person name="Gnanaolivu R.D."/>
            <person name="Hernandez B."/>
            <person name="Javaid M."/>
            <person name="Jayaseelan J.C."/>
            <person name="Lee S."/>
            <person name="Li M."/>
            <person name="Ming W."/>
            <person name="Munidasa M."/>
            <person name="Muniz J."/>
            <person name="Nguyen L."/>
            <person name="Ongeri F."/>
            <person name="Osuji N."/>
            <person name="Pu L.-L."/>
            <person name="Puazo M."/>
            <person name="Qu C."/>
            <person name="Quiroz J."/>
            <person name="Raj R."/>
            <person name="Weissenberger G."/>
            <person name="Xin Y."/>
            <person name="Zou X."/>
            <person name="Han Y."/>
            <person name="Richards S."/>
            <person name="Worley K."/>
            <person name="Muzny D."/>
            <person name="Gibbs R."/>
        </authorList>
    </citation>
    <scope>NUCLEOTIDE SEQUENCE</scope>
    <source>
        <strain evidence="2">Sampled in the wild</strain>
    </source>
</reference>
<organism evidence="2 3">
    <name type="scientific">Ladona fulva</name>
    <name type="common">Scarce chaser dragonfly</name>
    <name type="synonym">Libellula fulva</name>
    <dbReference type="NCBI Taxonomy" id="123851"/>
    <lineage>
        <taxon>Eukaryota</taxon>
        <taxon>Metazoa</taxon>
        <taxon>Ecdysozoa</taxon>
        <taxon>Arthropoda</taxon>
        <taxon>Hexapoda</taxon>
        <taxon>Insecta</taxon>
        <taxon>Pterygota</taxon>
        <taxon>Palaeoptera</taxon>
        <taxon>Odonata</taxon>
        <taxon>Epiprocta</taxon>
        <taxon>Anisoptera</taxon>
        <taxon>Libelluloidea</taxon>
        <taxon>Libellulidae</taxon>
        <taxon>Ladona</taxon>
    </lineage>
</organism>
<evidence type="ECO:0000313" key="3">
    <source>
        <dbReference type="Proteomes" id="UP000792457"/>
    </source>
</evidence>
<dbReference type="EMBL" id="KZ312454">
    <property type="protein sequence ID" value="KAG8240460.1"/>
    <property type="molecule type" value="Genomic_DNA"/>
</dbReference>
<sequence>MEQAVRNSLYISTPLAHKNVRNWCREFSEGRTEVDDEPRSRRPSLSDEVEDQIGSAIHEDLLLTVRKLRGRPKKYFGGRRMDKNELRKEVTDCLEKKLAAIFLCGGQINFQCAMKRASK</sequence>
<protein>
    <recommendedName>
        <fullName evidence="4">Mos1 transposase HTH domain-containing protein</fullName>
    </recommendedName>
</protein>
<proteinExistence type="predicted"/>
<feature type="region of interest" description="Disordered" evidence="1">
    <location>
        <begin position="30"/>
        <end position="49"/>
    </location>
</feature>
<evidence type="ECO:0008006" key="4">
    <source>
        <dbReference type="Google" id="ProtNLM"/>
    </source>
</evidence>
<evidence type="ECO:0000313" key="2">
    <source>
        <dbReference type="EMBL" id="KAG8240460.1"/>
    </source>
</evidence>
<name>A0A8K0KT15_LADFU</name>
<evidence type="ECO:0000256" key="1">
    <source>
        <dbReference type="SAM" id="MobiDB-lite"/>
    </source>
</evidence>
<comment type="caution">
    <text evidence="2">The sequence shown here is derived from an EMBL/GenBank/DDBJ whole genome shotgun (WGS) entry which is preliminary data.</text>
</comment>
<reference evidence="2" key="2">
    <citation type="submission" date="2017-10" db="EMBL/GenBank/DDBJ databases">
        <title>Ladona fulva Genome sequencing and assembly.</title>
        <authorList>
            <person name="Murali S."/>
            <person name="Richards S."/>
            <person name="Bandaranaike D."/>
            <person name="Bellair M."/>
            <person name="Blankenburg K."/>
            <person name="Chao H."/>
            <person name="Dinh H."/>
            <person name="Doddapaneni H."/>
            <person name="Dugan-Rocha S."/>
            <person name="Elkadiri S."/>
            <person name="Gnanaolivu R."/>
            <person name="Hernandez B."/>
            <person name="Skinner E."/>
            <person name="Javaid M."/>
            <person name="Lee S."/>
            <person name="Li M."/>
            <person name="Ming W."/>
            <person name="Munidasa M."/>
            <person name="Muniz J."/>
            <person name="Nguyen L."/>
            <person name="Hughes D."/>
            <person name="Osuji N."/>
            <person name="Pu L.-L."/>
            <person name="Puazo M."/>
            <person name="Qu C."/>
            <person name="Quiroz J."/>
            <person name="Raj R."/>
            <person name="Weissenberger G."/>
            <person name="Xin Y."/>
            <person name="Zou X."/>
            <person name="Han Y."/>
            <person name="Worley K."/>
            <person name="Muzny D."/>
            <person name="Gibbs R."/>
        </authorList>
    </citation>
    <scope>NUCLEOTIDE SEQUENCE</scope>
    <source>
        <strain evidence="2">Sampled in the wild</strain>
    </source>
</reference>